<evidence type="ECO:0000259" key="3">
    <source>
        <dbReference type="PROSITE" id="PS51186"/>
    </source>
</evidence>
<dbReference type="Proteomes" id="UP000294830">
    <property type="component" value="Unassembled WGS sequence"/>
</dbReference>
<evidence type="ECO:0000313" key="5">
    <source>
        <dbReference type="Proteomes" id="UP000294830"/>
    </source>
</evidence>
<keyword evidence="1 4" id="KW-0808">Transferase</keyword>
<dbReference type="InterPro" id="IPR000182">
    <property type="entry name" value="GNAT_dom"/>
</dbReference>
<dbReference type="SUPFAM" id="SSF55729">
    <property type="entry name" value="Acyl-CoA N-acyltransferases (Nat)"/>
    <property type="match status" value="1"/>
</dbReference>
<dbReference type="GO" id="GO:0016747">
    <property type="term" value="F:acyltransferase activity, transferring groups other than amino-acyl groups"/>
    <property type="evidence" value="ECO:0007669"/>
    <property type="project" value="InterPro"/>
</dbReference>
<dbReference type="Pfam" id="PF00583">
    <property type="entry name" value="Acetyltransf_1"/>
    <property type="match status" value="1"/>
</dbReference>
<proteinExistence type="predicted"/>
<feature type="domain" description="N-acetyltransferase" evidence="3">
    <location>
        <begin position="1"/>
        <end position="164"/>
    </location>
</feature>
<evidence type="ECO:0000313" key="4">
    <source>
        <dbReference type="EMBL" id="TCN63073.1"/>
    </source>
</evidence>
<comment type="caution">
    <text evidence="4">The sequence shown here is derived from an EMBL/GenBank/DDBJ whole genome shotgun (WGS) entry which is preliminary data.</text>
</comment>
<gene>
    <name evidence="4" type="ORF">CLV25_11651</name>
</gene>
<accession>A0A4R2E580</accession>
<dbReference type="CDD" id="cd04301">
    <property type="entry name" value="NAT_SF"/>
    <property type="match status" value="1"/>
</dbReference>
<dbReference type="RefSeq" id="WP_131840239.1">
    <property type="nucleotide sequence ID" value="NZ_SLWB01000016.1"/>
</dbReference>
<dbReference type="InterPro" id="IPR016181">
    <property type="entry name" value="Acyl_CoA_acyltransferase"/>
</dbReference>
<dbReference type="PANTHER" id="PTHR43877:SF2">
    <property type="entry name" value="AMINOALKYLPHOSPHONATE N-ACETYLTRANSFERASE-RELATED"/>
    <property type="match status" value="1"/>
</dbReference>
<protein>
    <submittedName>
        <fullName evidence="4">Acetyltransferase (GNAT) family protein</fullName>
    </submittedName>
</protein>
<dbReference type="PROSITE" id="PS51186">
    <property type="entry name" value="GNAT"/>
    <property type="match status" value="1"/>
</dbReference>
<keyword evidence="5" id="KW-1185">Reference proteome</keyword>
<sequence>MIRKATKREVVRLMEIVRAASASMSATGIDQWDEVYPNADVLKRDIAEGNLYVLEENKIVQGMVVLNDFQDKEYAEICWKYTNGKQLVVHRLCVHPDFQGMGVAKGLMAFAEAHARKNGYASIRLDSFTQNPTSEGLYTKLGYRKAGTVTFRKGVFYCFEKDVTCEQL</sequence>
<dbReference type="Gene3D" id="3.40.630.30">
    <property type="match status" value="1"/>
</dbReference>
<evidence type="ECO:0000256" key="2">
    <source>
        <dbReference type="ARBA" id="ARBA00023315"/>
    </source>
</evidence>
<dbReference type="AlphaFoldDB" id="A0A4R2E580"/>
<reference evidence="4 5" key="1">
    <citation type="submission" date="2019-03" db="EMBL/GenBank/DDBJ databases">
        <title>Genomic Encyclopedia of Archaeal and Bacterial Type Strains, Phase II (KMG-II): from individual species to whole genera.</title>
        <authorList>
            <person name="Goeker M."/>
        </authorList>
    </citation>
    <scope>NUCLEOTIDE SEQUENCE [LARGE SCALE GENOMIC DNA]</scope>
    <source>
        <strain evidence="4 5">RL-C</strain>
    </source>
</reference>
<keyword evidence="2" id="KW-0012">Acyltransferase</keyword>
<dbReference type="InterPro" id="IPR050832">
    <property type="entry name" value="Bact_Acetyltransf"/>
</dbReference>
<dbReference type="EMBL" id="SLWB01000016">
    <property type="protein sequence ID" value="TCN63073.1"/>
    <property type="molecule type" value="Genomic_DNA"/>
</dbReference>
<dbReference type="OrthoDB" id="9796381at2"/>
<organism evidence="4 5">
    <name type="scientific">Acetobacteroides hydrogenigenes</name>
    <dbReference type="NCBI Taxonomy" id="979970"/>
    <lineage>
        <taxon>Bacteria</taxon>
        <taxon>Pseudomonadati</taxon>
        <taxon>Bacteroidota</taxon>
        <taxon>Bacteroidia</taxon>
        <taxon>Bacteroidales</taxon>
        <taxon>Rikenellaceae</taxon>
        <taxon>Acetobacteroides</taxon>
    </lineage>
</organism>
<name>A0A4R2E580_9BACT</name>
<evidence type="ECO:0000256" key="1">
    <source>
        <dbReference type="ARBA" id="ARBA00022679"/>
    </source>
</evidence>
<dbReference type="PANTHER" id="PTHR43877">
    <property type="entry name" value="AMINOALKYLPHOSPHONATE N-ACETYLTRANSFERASE-RELATED-RELATED"/>
    <property type="match status" value="1"/>
</dbReference>